<evidence type="ECO:0000259" key="9">
    <source>
        <dbReference type="Pfam" id="PF06974"/>
    </source>
</evidence>
<proteinExistence type="inferred from homology"/>
<evidence type="ECO:0000256" key="2">
    <source>
        <dbReference type="ARBA" id="ARBA00006962"/>
    </source>
</evidence>
<evidence type="ECO:0000256" key="4">
    <source>
        <dbReference type="ARBA" id="ARBA00022679"/>
    </source>
</evidence>
<comment type="similarity">
    <text evidence="2">Belongs to the glycosyltransferase 28 family.</text>
</comment>
<dbReference type="SUPFAM" id="SSF53756">
    <property type="entry name" value="UDP-Glycosyltransferase/glycogen phosphorylase"/>
    <property type="match status" value="1"/>
</dbReference>
<sequence>MVLTVAPGYGGPQRLLVVSADMGGGHEATAAALEQAATAVWPGVEIERLDTLDVMGPGVGRLFRRIYVGNVEHTPWLYEFFYAQLWRHAWFARASKRFTGSWSGRRLVERIDRFDPDLVVSTYPLASSGLAWLHAHRGLDRPTAAYVSDIAPHPFWIHGALGLNYVVHAAALPHARACDPDAVVDVCALPVQRDFHPGPRRAARQSLGLAADALVAVVSCGAYAFGDVVRTVRTLLDASERVQVVAACGRNEDTRARLQALGLPERRLRAIGWTDQMPALVRAADLVLSNAGGAIALEAIASGRPLVMFRPIAAHGEANADLLVVSGLAELCADEDQLTAYVHSVLRDPGALREVAERAHQVASRGTTEESLRQVATSTPRTGGGRRWRVRPSDAFFLHADRPLRVQEVGAVLELDPVAGGRLTLADAQRTVGPRVHGLPILRRRLVDDGRLGWDLSGTADLATHVTAAEAEHGMDAALDDYWSEPLPPDGFPWAVRLLQAPTEGRTVFAVKTHHILGDGISLLGLLDRLLDPAPDDPLDERRPAPGTGASVSGRSGIRNGVRQGRLVVAGLASLATSSLGSWTHLDCEQTARRLIATAPVEEARVRAVAAATGCRAHEVVIAVVAHALADLLGSAGLVDGSRPLRAMVPVARRAPRLDRVFGNWTAAVTVDLPVGAMGFRQRLERVTAQLRARAARGEPQAAHVVMQLLGHLPAPARTVTARTIYTRRFFSTIVSYMPAARGDRWFAGAQVRSICPVVPLAEGVPVTAGAVVSSGVVGLALVLDAALVARDVDRPAATEAVLRAVRAAEDEVLR</sequence>
<dbReference type="Proteomes" id="UP000019494">
    <property type="component" value="Unassembled WGS sequence"/>
</dbReference>
<dbReference type="Gene3D" id="3.30.559.10">
    <property type="entry name" value="Chloramphenicol acetyltransferase-like domain"/>
    <property type="match status" value="1"/>
</dbReference>
<protein>
    <submittedName>
        <fullName evidence="10">Uncharacterized protein</fullName>
    </submittedName>
</protein>
<dbReference type="PATRIC" id="fig|584657.3.peg.1458"/>
<feature type="domain" description="O-acyltransferase WSD1 C-terminal" evidence="9">
    <location>
        <begin position="663"/>
        <end position="789"/>
    </location>
</feature>
<evidence type="ECO:0000256" key="3">
    <source>
        <dbReference type="ARBA" id="ARBA00022676"/>
    </source>
</evidence>
<name>W9GRW1_9MICO</name>
<dbReference type="GO" id="GO:0009247">
    <property type="term" value="P:glycolipid biosynthetic process"/>
    <property type="evidence" value="ECO:0007669"/>
    <property type="project" value="InterPro"/>
</dbReference>
<dbReference type="InterPro" id="IPR004255">
    <property type="entry name" value="O-acyltransferase_WSD1_N"/>
</dbReference>
<accession>W9GRW1</accession>
<dbReference type="Pfam" id="PF06974">
    <property type="entry name" value="WS_DGAT_C"/>
    <property type="match status" value="1"/>
</dbReference>
<evidence type="ECO:0000259" key="8">
    <source>
        <dbReference type="Pfam" id="PF06925"/>
    </source>
</evidence>
<dbReference type="GO" id="GO:0016758">
    <property type="term" value="F:hexosyltransferase activity"/>
    <property type="evidence" value="ECO:0007669"/>
    <property type="project" value="InterPro"/>
</dbReference>
<evidence type="ECO:0000313" key="10">
    <source>
        <dbReference type="EMBL" id="EWT06614.1"/>
    </source>
</evidence>
<comment type="subcellular location">
    <subcellularLocation>
        <location evidence="1">Membrane</location>
    </subcellularLocation>
</comment>
<dbReference type="AlphaFoldDB" id="W9GRW1"/>
<dbReference type="GO" id="GO:0045017">
    <property type="term" value="P:glycerolipid biosynthetic process"/>
    <property type="evidence" value="ECO:0007669"/>
    <property type="project" value="InterPro"/>
</dbReference>
<gene>
    <name evidence="10" type="ORF">N864_18860</name>
</gene>
<evidence type="ECO:0000256" key="5">
    <source>
        <dbReference type="SAM" id="MobiDB-lite"/>
    </source>
</evidence>
<evidence type="ECO:0000313" key="11">
    <source>
        <dbReference type="Proteomes" id="UP000019494"/>
    </source>
</evidence>
<feature type="region of interest" description="Disordered" evidence="5">
    <location>
        <begin position="362"/>
        <end position="385"/>
    </location>
</feature>
<organism evidence="10 11">
    <name type="scientific">Intrasporangium chromatireducens Q5-1</name>
    <dbReference type="NCBI Taxonomy" id="584657"/>
    <lineage>
        <taxon>Bacteria</taxon>
        <taxon>Bacillati</taxon>
        <taxon>Actinomycetota</taxon>
        <taxon>Actinomycetes</taxon>
        <taxon>Micrococcales</taxon>
        <taxon>Intrasporangiaceae</taxon>
        <taxon>Intrasporangium</taxon>
    </lineage>
</organism>
<dbReference type="PANTHER" id="PTHR43025:SF3">
    <property type="entry name" value="MONOGALACTOSYLDIACYLGLYCEROL SYNTHASE 1, CHLOROPLASTIC"/>
    <property type="match status" value="1"/>
</dbReference>
<dbReference type="GO" id="GO:0016020">
    <property type="term" value="C:membrane"/>
    <property type="evidence" value="ECO:0007669"/>
    <property type="project" value="UniProtKB-SubCell"/>
</dbReference>
<evidence type="ECO:0000259" key="6">
    <source>
        <dbReference type="Pfam" id="PF03007"/>
    </source>
</evidence>
<dbReference type="InterPro" id="IPR007235">
    <property type="entry name" value="Glyco_trans_28_C"/>
</dbReference>
<dbReference type="OrthoDB" id="9810950at2"/>
<dbReference type="SUPFAM" id="SSF52777">
    <property type="entry name" value="CoA-dependent acyltransferases"/>
    <property type="match status" value="2"/>
</dbReference>
<dbReference type="Pfam" id="PF06925">
    <property type="entry name" value="MGDG_synth"/>
    <property type="match status" value="1"/>
</dbReference>
<feature type="domain" description="Glycosyl transferase family 28 C-terminal" evidence="7">
    <location>
        <begin position="215"/>
        <end position="347"/>
    </location>
</feature>
<feature type="region of interest" description="Disordered" evidence="5">
    <location>
        <begin position="535"/>
        <end position="558"/>
    </location>
</feature>
<dbReference type="InterPro" id="IPR009721">
    <property type="entry name" value="O-acyltransferase_WSD1_C"/>
</dbReference>
<evidence type="ECO:0000256" key="1">
    <source>
        <dbReference type="ARBA" id="ARBA00004370"/>
    </source>
</evidence>
<keyword evidence="3" id="KW-0328">Glycosyltransferase</keyword>
<dbReference type="Pfam" id="PF04101">
    <property type="entry name" value="Glyco_tran_28_C"/>
    <property type="match status" value="1"/>
</dbReference>
<comment type="caution">
    <text evidence="10">The sequence shown here is derived from an EMBL/GenBank/DDBJ whole genome shotgun (WGS) entry which is preliminary data.</text>
</comment>
<dbReference type="InterPro" id="IPR023213">
    <property type="entry name" value="CAT-like_dom_sf"/>
</dbReference>
<keyword evidence="11" id="KW-1185">Reference proteome</keyword>
<feature type="domain" description="O-acyltransferase WSD1-like N-terminal" evidence="6">
    <location>
        <begin position="392"/>
        <end position="580"/>
    </location>
</feature>
<dbReference type="EMBL" id="AWQS01000040">
    <property type="protein sequence ID" value="EWT06614.1"/>
    <property type="molecule type" value="Genomic_DNA"/>
</dbReference>
<feature type="domain" description="Diacylglycerol glucosyltransferase N-terminal" evidence="8">
    <location>
        <begin position="26"/>
        <end position="169"/>
    </location>
</feature>
<evidence type="ECO:0000259" key="7">
    <source>
        <dbReference type="Pfam" id="PF04101"/>
    </source>
</evidence>
<dbReference type="GO" id="GO:0004144">
    <property type="term" value="F:diacylglycerol O-acyltransferase activity"/>
    <property type="evidence" value="ECO:0007669"/>
    <property type="project" value="InterPro"/>
</dbReference>
<dbReference type="InterPro" id="IPR009695">
    <property type="entry name" value="Diacylglyc_glucosyltr_N"/>
</dbReference>
<keyword evidence="4" id="KW-0808">Transferase</keyword>
<reference evidence="11" key="1">
    <citation type="submission" date="2013-08" db="EMBL/GenBank/DDBJ databases">
        <title>Intrasporangium oryzae NRRL B-24470.</title>
        <authorList>
            <person name="Liu H."/>
            <person name="Wang G."/>
        </authorList>
    </citation>
    <scope>NUCLEOTIDE SEQUENCE [LARGE SCALE GENOMIC DNA]</scope>
    <source>
        <strain evidence="11">Q5-1</strain>
    </source>
</reference>
<dbReference type="PANTHER" id="PTHR43025">
    <property type="entry name" value="MONOGALACTOSYLDIACYLGLYCEROL SYNTHASE"/>
    <property type="match status" value="1"/>
</dbReference>
<dbReference type="Pfam" id="PF03007">
    <property type="entry name" value="WS_DGAT_cat"/>
    <property type="match status" value="1"/>
</dbReference>
<dbReference type="InterPro" id="IPR050519">
    <property type="entry name" value="Glycosyltransf_28_UgtP"/>
</dbReference>
<dbReference type="Gene3D" id="3.40.50.2000">
    <property type="entry name" value="Glycogen Phosphorylase B"/>
    <property type="match status" value="1"/>
</dbReference>
<dbReference type="RefSeq" id="WP_051518307.1">
    <property type="nucleotide sequence ID" value="NZ_AWQS01000040.1"/>
</dbReference>